<keyword evidence="2" id="KW-0238">DNA-binding</keyword>
<dbReference type="Gene3D" id="1.10.10.60">
    <property type="entry name" value="Homeodomain-like"/>
    <property type="match status" value="1"/>
</dbReference>
<dbReference type="Proteomes" id="UP001551482">
    <property type="component" value="Unassembled WGS sequence"/>
</dbReference>
<dbReference type="Pfam" id="PF12833">
    <property type="entry name" value="HTH_18"/>
    <property type="match status" value="1"/>
</dbReference>
<gene>
    <name evidence="5" type="ORF">AB0C36_05420</name>
</gene>
<dbReference type="EMBL" id="JBEZFP010000009">
    <property type="protein sequence ID" value="MEU8132928.1"/>
    <property type="molecule type" value="Genomic_DNA"/>
</dbReference>
<keyword evidence="3" id="KW-0804">Transcription</keyword>
<evidence type="ECO:0000313" key="6">
    <source>
        <dbReference type="Proteomes" id="UP001551482"/>
    </source>
</evidence>
<dbReference type="SUPFAM" id="SSF46689">
    <property type="entry name" value="Homeodomain-like"/>
    <property type="match status" value="1"/>
</dbReference>
<dbReference type="InterPro" id="IPR009057">
    <property type="entry name" value="Homeodomain-like_sf"/>
</dbReference>
<evidence type="ECO:0000256" key="3">
    <source>
        <dbReference type="ARBA" id="ARBA00023163"/>
    </source>
</evidence>
<evidence type="ECO:0000259" key="4">
    <source>
        <dbReference type="PROSITE" id="PS01124"/>
    </source>
</evidence>
<reference evidence="5 6" key="1">
    <citation type="submission" date="2024-06" db="EMBL/GenBank/DDBJ databases">
        <title>The Natural Products Discovery Center: Release of the First 8490 Sequenced Strains for Exploring Actinobacteria Biosynthetic Diversity.</title>
        <authorList>
            <person name="Kalkreuter E."/>
            <person name="Kautsar S.A."/>
            <person name="Yang D."/>
            <person name="Bader C.D."/>
            <person name="Teijaro C.N."/>
            <person name="Fluegel L."/>
            <person name="Davis C.M."/>
            <person name="Simpson J.R."/>
            <person name="Lauterbach L."/>
            <person name="Steele A.D."/>
            <person name="Gui C."/>
            <person name="Meng S."/>
            <person name="Li G."/>
            <person name="Viehrig K."/>
            <person name="Ye F."/>
            <person name="Su P."/>
            <person name="Kiefer A.F."/>
            <person name="Nichols A."/>
            <person name="Cepeda A.J."/>
            <person name="Yan W."/>
            <person name="Fan B."/>
            <person name="Jiang Y."/>
            <person name="Adhikari A."/>
            <person name="Zheng C.-J."/>
            <person name="Schuster L."/>
            <person name="Cowan T.M."/>
            <person name="Smanski M.J."/>
            <person name="Chevrette M.G."/>
            <person name="De Carvalho L.P.S."/>
            <person name="Shen B."/>
        </authorList>
    </citation>
    <scope>NUCLEOTIDE SEQUENCE [LARGE SCALE GENOMIC DNA]</scope>
    <source>
        <strain evidence="5 6">NPDC048946</strain>
    </source>
</reference>
<dbReference type="PROSITE" id="PS01124">
    <property type="entry name" value="HTH_ARAC_FAMILY_2"/>
    <property type="match status" value="1"/>
</dbReference>
<keyword evidence="6" id="KW-1185">Reference proteome</keyword>
<dbReference type="SMART" id="SM00342">
    <property type="entry name" value="HTH_ARAC"/>
    <property type="match status" value="1"/>
</dbReference>
<keyword evidence="1" id="KW-0805">Transcription regulation</keyword>
<evidence type="ECO:0000256" key="1">
    <source>
        <dbReference type="ARBA" id="ARBA00023015"/>
    </source>
</evidence>
<protein>
    <submittedName>
        <fullName evidence="5">Helix-turn-helix domain-containing protein</fullName>
    </submittedName>
</protein>
<comment type="caution">
    <text evidence="5">The sequence shown here is derived from an EMBL/GenBank/DDBJ whole genome shotgun (WGS) entry which is preliminary data.</text>
</comment>
<dbReference type="InterPro" id="IPR018060">
    <property type="entry name" value="HTH_AraC"/>
</dbReference>
<feature type="domain" description="HTH araC/xylS-type" evidence="4">
    <location>
        <begin position="191"/>
        <end position="291"/>
    </location>
</feature>
<dbReference type="PANTHER" id="PTHR46796:SF15">
    <property type="entry name" value="BLL1074 PROTEIN"/>
    <property type="match status" value="1"/>
</dbReference>
<accession>A0ABV3DB07</accession>
<organism evidence="5 6">
    <name type="scientific">Streptodolium elevatio</name>
    <dbReference type="NCBI Taxonomy" id="3157996"/>
    <lineage>
        <taxon>Bacteria</taxon>
        <taxon>Bacillati</taxon>
        <taxon>Actinomycetota</taxon>
        <taxon>Actinomycetes</taxon>
        <taxon>Kitasatosporales</taxon>
        <taxon>Streptomycetaceae</taxon>
        <taxon>Streptodolium</taxon>
    </lineage>
</organism>
<name>A0ABV3DB07_9ACTN</name>
<proteinExistence type="predicted"/>
<evidence type="ECO:0000313" key="5">
    <source>
        <dbReference type="EMBL" id="MEU8132928.1"/>
    </source>
</evidence>
<sequence>MGTAPTLPGTLRADPVPVRVLRHASVLGTWEMARRGPHPALAGLIGEYCGYIEESTVPVRRRQVAERRVVLLISFGDPIRLHTLPGVDAPDETVSFVAGLHNGPTVTEHVGVQAGVQVDLTPLGAYTLLGLPMAELVDRIVPFEELAGGAAGFGRELPERLACAATWDERFALLDAVWTRRLAEGPVPRPEVVRSWELLEASRGCVGVAQLADETGWSRRHLTAHFRREVGLPPKAAARLLRFRHAVGLLGSPAPPGLAMLADVCGYYDQAHLNRDFRDLAGCTPTAYLAALRPDGAGVEG</sequence>
<dbReference type="InterPro" id="IPR050204">
    <property type="entry name" value="AraC_XylS_family_regulators"/>
</dbReference>
<dbReference type="RefSeq" id="WP_358349576.1">
    <property type="nucleotide sequence ID" value="NZ_JBEZFP010000009.1"/>
</dbReference>
<evidence type="ECO:0000256" key="2">
    <source>
        <dbReference type="ARBA" id="ARBA00023125"/>
    </source>
</evidence>
<dbReference type="PANTHER" id="PTHR46796">
    <property type="entry name" value="HTH-TYPE TRANSCRIPTIONAL ACTIVATOR RHAS-RELATED"/>
    <property type="match status" value="1"/>
</dbReference>